<dbReference type="EMBL" id="LOCM01000015">
    <property type="protein sequence ID" value="PND48047.1"/>
    <property type="molecule type" value="Genomic_DNA"/>
</dbReference>
<feature type="transmembrane region" description="Helical" evidence="1">
    <location>
        <begin position="229"/>
        <end position="247"/>
    </location>
</feature>
<evidence type="ECO:0000256" key="1">
    <source>
        <dbReference type="SAM" id="Phobius"/>
    </source>
</evidence>
<proteinExistence type="predicted"/>
<name>A0A2N8LD14_9STRE</name>
<keyword evidence="3" id="KW-1185">Reference proteome</keyword>
<keyword evidence="1" id="KW-0812">Transmembrane</keyword>
<protein>
    <submittedName>
        <fullName evidence="2">ABC transporter permease</fullName>
    </submittedName>
</protein>
<organism evidence="2 3">
    <name type="scientific">Streptococcus penaeicida</name>
    <dbReference type="NCBI Taxonomy" id="1765960"/>
    <lineage>
        <taxon>Bacteria</taxon>
        <taxon>Bacillati</taxon>
        <taxon>Bacillota</taxon>
        <taxon>Bacilli</taxon>
        <taxon>Lactobacillales</taxon>
        <taxon>Streptococcaceae</taxon>
        <taxon>Streptococcus</taxon>
    </lineage>
</organism>
<gene>
    <name evidence="2" type="ORF">AT575_03995</name>
</gene>
<accession>A0A2N8LD14</accession>
<feature type="transmembrane region" description="Helical" evidence="1">
    <location>
        <begin position="110"/>
        <end position="132"/>
    </location>
</feature>
<evidence type="ECO:0000313" key="2">
    <source>
        <dbReference type="EMBL" id="PND48047.1"/>
    </source>
</evidence>
<feature type="transmembrane region" description="Helical" evidence="1">
    <location>
        <begin position="152"/>
        <end position="177"/>
    </location>
</feature>
<dbReference type="Proteomes" id="UP000235963">
    <property type="component" value="Unassembled WGS sequence"/>
</dbReference>
<comment type="caution">
    <text evidence="2">The sequence shown here is derived from an EMBL/GenBank/DDBJ whole genome shotgun (WGS) entry which is preliminary data.</text>
</comment>
<reference evidence="2 3" key="1">
    <citation type="submission" date="2015-12" db="EMBL/GenBank/DDBJ databases">
        <title>Streptococcus penaeicida sp. nov.</title>
        <authorList>
            <person name="Gomez-Gil B."/>
            <person name="Morales-Covarrubias M."/>
        </authorList>
    </citation>
    <scope>NUCLEOTIDE SEQUENCE [LARGE SCALE GENOMIC DNA]</scope>
    <source>
        <strain evidence="2 3">CAIM 1838</strain>
    </source>
</reference>
<evidence type="ECO:0000313" key="3">
    <source>
        <dbReference type="Proteomes" id="UP000235963"/>
    </source>
</evidence>
<keyword evidence="1" id="KW-1133">Transmembrane helix</keyword>
<dbReference type="OrthoDB" id="9816138at2"/>
<dbReference type="RefSeq" id="WP_102777271.1">
    <property type="nucleotide sequence ID" value="NZ_CBCSGP010000002.1"/>
</dbReference>
<feature type="transmembrane region" description="Helical" evidence="1">
    <location>
        <begin position="55"/>
        <end position="76"/>
    </location>
</feature>
<keyword evidence="1" id="KW-0472">Membrane</keyword>
<feature type="transmembrane region" description="Helical" evidence="1">
    <location>
        <begin position="189"/>
        <end position="209"/>
    </location>
</feature>
<feature type="transmembrane region" description="Helical" evidence="1">
    <location>
        <begin position="16"/>
        <end position="35"/>
    </location>
</feature>
<dbReference type="AlphaFoldDB" id="A0A2N8LD14"/>
<sequence length="259" mass="29282">MFGKLLKYEFKSIGKWYFALNAGIIAIAAILSFVIKRFATQETEFNLFTSLIPMALVLIFGALIAGSLLATLLIIINRFNKNIYGREGYLTMTLPVSEHSLLLSKLVSSLIFSFFNMLILAIAFAILILPQFNHADIVQGFQDIAKEIPSNLNFTAYLIVSFILSSISYVLVIYFSISVGQLFSNHRGIMAFLTYFAIQIILTIIIFFVNNNLLGLGVDDNFAMTSNKYFLITSIEGLIQVIFYYFGTHFIMKYKLNLQ</sequence>